<dbReference type="Proteomes" id="UP000295515">
    <property type="component" value="Unassembled WGS sequence"/>
</dbReference>
<protein>
    <submittedName>
        <fullName evidence="1">Uncharacterized protein</fullName>
    </submittedName>
</protein>
<organism evidence="1 2">
    <name type="scientific">Longibaculum muris</name>
    <dbReference type="NCBI Taxonomy" id="1796628"/>
    <lineage>
        <taxon>Bacteria</taxon>
        <taxon>Bacillati</taxon>
        <taxon>Bacillota</taxon>
        <taxon>Erysipelotrichia</taxon>
        <taxon>Erysipelotrichales</taxon>
        <taxon>Coprobacillaceae</taxon>
        <taxon>Longibaculum</taxon>
    </lineage>
</organism>
<proteinExistence type="predicted"/>
<gene>
    <name evidence="1" type="ORF">EDD60_11359</name>
</gene>
<reference evidence="1 2" key="1">
    <citation type="submission" date="2019-03" db="EMBL/GenBank/DDBJ databases">
        <title>Genomic Encyclopedia of Type Strains, Phase IV (KMG-IV): sequencing the most valuable type-strain genomes for metagenomic binning, comparative biology and taxonomic classification.</title>
        <authorList>
            <person name="Goeker M."/>
        </authorList>
    </citation>
    <scope>NUCLEOTIDE SEQUENCE [LARGE SCALE GENOMIC DNA]</scope>
    <source>
        <strain evidence="1 2">DSM 29487</strain>
    </source>
</reference>
<evidence type="ECO:0000313" key="2">
    <source>
        <dbReference type="Proteomes" id="UP000295515"/>
    </source>
</evidence>
<name>A0A4R3YYX9_9FIRM</name>
<dbReference type="GeneID" id="98915701"/>
<sequence>MKKVLVIVFIWLTILTGWLAYHSFYQTNDDNLTPTTSIPACNLLGHFYYSHYDRDEDKVHQVEKGFDYYGTIHEYVKSLERNQINELTTNALYYMNRDVYVNKDDDSYIYVRMDKDNYSLLYYDDATENKVLKIIQANQ</sequence>
<dbReference type="EMBL" id="SMCQ01000013">
    <property type="protein sequence ID" value="TCV98465.1"/>
    <property type="molecule type" value="Genomic_DNA"/>
</dbReference>
<accession>A0A4R3YYX9</accession>
<keyword evidence="2" id="KW-1185">Reference proteome</keyword>
<evidence type="ECO:0000313" key="1">
    <source>
        <dbReference type="EMBL" id="TCV98465.1"/>
    </source>
</evidence>
<comment type="caution">
    <text evidence="1">The sequence shown here is derived from an EMBL/GenBank/DDBJ whole genome shotgun (WGS) entry which is preliminary data.</text>
</comment>
<dbReference type="RefSeq" id="WP_066443309.1">
    <property type="nucleotide sequence ID" value="NZ_JADMQS010000001.1"/>
</dbReference>
<dbReference type="AlphaFoldDB" id="A0A4R3YYX9"/>